<protein>
    <submittedName>
        <fullName evidence="2">Uncharacterized protein</fullName>
    </submittedName>
</protein>
<sequence>MTLTTMSTSSSTSRKVKSSFSKSPASASKKKASNSKRKAAATITPTKPPRPAGANFKITFGQYKGQTAADLPLNYIEWAIDEGVLISKLGLRNAIASLHPTIQDFRSLDQREYELKRRIPDWVFTECMNCFGFGLDMQRPAVGADESNVYPNKTEERKERRAALEAIEKMSNSGFLETIYQVPRAEKVSLPDPETSKPVDALRKQLDLFPNTEHLTGYEDHKSWKGFLVFDEDYEGTPDWSIDDEYKKRLEKCLDDIRAEHGVKMENVARWEVRNKHAKCLGGIQYVRYDVWDDQSAVWVGAK</sequence>
<feature type="compositionally biased region" description="Basic residues" evidence="1">
    <location>
        <begin position="28"/>
        <end position="39"/>
    </location>
</feature>
<dbReference type="Pfam" id="PF12843">
    <property type="entry name" value="QSregVF_b"/>
    <property type="match status" value="1"/>
</dbReference>
<gene>
    <name evidence="2" type="ORF">K435DRAFT_46293</name>
</gene>
<dbReference type="InterPro" id="IPR024530">
    <property type="entry name" value="QSregVF_b"/>
</dbReference>
<accession>A0A4S8KSK7</accession>
<evidence type="ECO:0000313" key="2">
    <source>
        <dbReference type="EMBL" id="THU78759.1"/>
    </source>
</evidence>
<reference evidence="2 3" key="1">
    <citation type="journal article" date="2019" name="Nat. Ecol. Evol.">
        <title>Megaphylogeny resolves global patterns of mushroom evolution.</title>
        <authorList>
            <person name="Varga T."/>
            <person name="Krizsan K."/>
            <person name="Foldi C."/>
            <person name="Dima B."/>
            <person name="Sanchez-Garcia M."/>
            <person name="Sanchez-Ramirez S."/>
            <person name="Szollosi G.J."/>
            <person name="Szarkandi J.G."/>
            <person name="Papp V."/>
            <person name="Albert L."/>
            <person name="Andreopoulos W."/>
            <person name="Angelini C."/>
            <person name="Antonin V."/>
            <person name="Barry K.W."/>
            <person name="Bougher N.L."/>
            <person name="Buchanan P."/>
            <person name="Buyck B."/>
            <person name="Bense V."/>
            <person name="Catcheside P."/>
            <person name="Chovatia M."/>
            <person name="Cooper J."/>
            <person name="Damon W."/>
            <person name="Desjardin D."/>
            <person name="Finy P."/>
            <person name="Geml J."/>
            <person name="Haridas S."/>
            <person name="Hughes K."/>
            <person name="Justo A."/>
            <person name="Karasinski D."/>
            <person name="Kautmanova I."/>
            <person name="Kiss B."/>
            <person name="Kocsube S."/>
            <person name="Kotiranta H."/>
            <person name="LaButti K.M."/>
            <person name="Lechner B.E."/>
            <person name="Liimatainen K."/>
            <person name="Lipzen A."/>
            <person name="Lukacs Z."/>
            <person name="Mihaltcheva S."/>
            <person name="Morgado L.N."/>
            <person name="Niskanen T."/>
            <person name="Noordeloos M.E."/>
            <person name="Ohm R.A."/>
            <person name="Ortiz-Santana B."/>
            <person name="Ovrebo C."/>
            <person name="Racz N."/>
            <person name="Riley R."/>
            <person name="Savchenko A."/>
            <person name="Shiryaev A."/>
            <person name="Soop K."/>
            <person name="Spirin V."/>
            <person name="Szebenyi C."/>
            <person name="Tomsovsky M."/>
            <person name="Tulloss R.E."/>
            <person name="Uehling J."/>
            <person name="Grigoriev I.V."/>
            <person name="Vagvolgyi C."/>
            <person name="Papp T."/>
            <person name="Martin F.M."/>
            <person name="Miettinen O."/>
            <person name="Hibbett D.S."/>
            <person name="Nagy L.G."/>
        </authorList>
    </citation>
    <scope>NUCLEOTIDE SEQUENCE [LARGE SCALE GENOMIC DNA]</scope>
    <source>
        <strain evidence="2 3">CBS 962.96</strain>
    </source>
</reference>
<dbReference type="AlphaFoldDB" id="A0A4S8KSK7"/>
<dbReference type="EMBL" id="ML180138">
    <property type="protein sequence ID" value="THU78759.1"/>
    <property type="molecule type" value="Genomic_DNA"/>
</dbReference>
<feature type="region of interest" description="Disordered" evidence="1">
    <location>
        <begin position="1"/>
        <end position="53"/>
    </location>
</feature>
<keyword evidence="3" id="KW-1185">Reference proteome</keyword>
<dbReference type="Proteomes" id="UP000297245">
    <property type="component" value="Unassembled WGS sequence"/>
</dbReference>
<feature type="compositionally biased region" description="Low complexity" evidence="1">
    <location>
        <begin position="1"/>
        <end position="27"/>
    </location>
</feature>
<organism evidence="2 3">
    <name type="scientific">Dendrothele bispora (strain CBS 962.96)</name>
    <dbReference type="NCBI Taxonomy" id="1314807"/>
    <lineage>
        <taxon>Eukaryota</taxon>
        <taxon>Fungi</taxon>
        <taxon>Dikarya</taxon>
        <taxon>Basidiomycota</taxon>
        <taxon>Agaricomycotina</taxon>
        <taxon>Agaricomycetes</taxon>
        <taxon>Agaricomycetidae</taxon>
        <taxon>Agaricales</taxon>
        <taxon>Agaricales incertae sedis</taxon>
        <taxon>Dendrothele</taxon>
    </lineage>
</organism>
<name>A0A4S8KSK7_DENBC</name>
<dbReference type="OrthoDB" id="5427130at2759"/>
<proteinExistence type="predicted"/>
<evidence type="ECO:0000256" key="1">
    <source>
        <dbReference type="SAM" id="MobiDB-lite"/>
    </source>
</evidence>
<evidence type="ECO:0000313" key="3">
    <source>
        <dbReference type="Proteomes" id="UP000297245"/>
    </source>
</evidence>